<dbReference type="InterPro" id="IPR023347">
    <property type="entry name" value="Lysozyme_dom_sf"/>
</dbReference>
<gene>
    <name evidence="3" type="ORF">OFUS_LOCUS6719</name>
</gene>
<comment type="caution">
    <text evidence="3">The sequence shown here is derived from an EMBL/GenBank/DDBJ whole genome shotgun (WGS) entry which is preliminary data.</text>
</comment>
<dbReference type="InterPro" id="IPR023346">
    <property type="entry name" value="Lysozyme-like_dom_sf"/>
</dbReference>
<dbReference type="PRINTS" id="PR00003">
    <property type="entry name" value="4DISULPHCORE"/>
</dbReference>
<dbReference type="GO" id="GO:0030414">
    <property type="term" value="F:peptidase inhibitor activity"/>
    <property type="evidence" value="ECO:0007669"/>
    <property type="project" value="InterPro"/>
</dbReference>
<feature type="non-terminal residue" evidence="3">
    <location>
        <position position="1"/>
    </location>
</feature>
<dbReference type="SUPFAM" id="SSF53474">
    <property type="entry name" value="alpha/beta-Hydrolases"/>
    <property type="match status" value="1"/>
</dbReference>
<proteinExistence type="predicted"/>
<keyword evidence="1" id="KW-0929">Antimicrobial</keyword>
<dbReference type="Gene3D" id="4.10.75.10">
    <property type="entry name" value="Elafin-like"/>
    <property type="match status" value="1"/>
</dbReference>
<dbReference type="Gene3D" id="1.10.530.40">
    <property type="match status" value="1"/>
</dbReference>
<dbReference type="GO" id="GO:0042742">
    <property type="term" value="P:defense response to bacterium"/>
    <property type="evidence" value="ECO:0007669"/>
    <property type="project" value="UniProtKB-KW"/>
</dbReference>
<dbReference type="EMBL" id="CAIIXF020000003">
    <property type="protein sequence ID" value="CAH1779966.1"/>
    <property type="molecule type" value="Genomic_DNA"/>
</dbReference>
<accession>A0A8J1UP34</accession>
<dbReference type="SMART" id="SM00217">
    <property type="entry name" value="WAP"/>
    <property type="match status" value="1"/>
</dbReference>
<dbReference type="InterPro" id="IPR036645">
    <property type="entry name" value="Elafin-like_sf"/>
</dbReference>
<evidence type="ECO:0000313" key="3">
    <source>
        <dbReference type="EMBL" id="CAH1779966.1"/>
    </source>
</evidence>
<name>A0A8J1UP34_OWEFU</name>
<sequence length="858" mass="96445">TTPALQLTTEADGYPEYFYREYGNEIKQRSRYLKSWARKSWFQEAYLARGVVIGFVMYIHEYSETDVARNTTVLLQIWRPSVRRYKYALIWEKEVTVLGTESGKIEIFLLQNEQFEINSRDKIGWTYIDDIGRISFDYSYRSWKTYFMPINETNPVVGSVHYFEKEPLQAIFSIGTYIDTRPVTKDVVILIMDVTTSPEDAAYQLEAFEGLKELLITEFNYEVMVFRIGDHMQIDLQTKIMRIRSAVIGRYYQYPEMNKKLRCIGFGIGAHICVNIVDVELAWITALAPTDLDPSREYMYNRTYSLPPNFQHLSASKAQFVEVIHTYAKFEDKLGDVDYFMIADHCAQGDENNTLCRHRHAIQVFKESLMTRGSAYVIKSQCPWETIDSCGEFVIQPRIGYKTNLRGRWVVLDRIVSRRFRAVTFSITANFSTPDCAPEVINFLRGFSSIAFYSTTVCKESMLTSTIIVKYGHRGDYETFTTAIGSIVTSLIAHVQTTASTIVGTFAVTATVRNETIHIDEIAEYIGKCEGKKNMAYDNSKGNRTVGIGFNMERPGARKVWETILPGVDFDKVYNKQLALRDDQIKTLFKADLGAQFIPVVRHLIPGFEVMCAEVQAAIVDALYRGHLSPAMQALIKKRKWKEAAKEYTNQGDYRNALKGRRGFKDIKIRMDENKAIFEKLVGGGTECSGNTINTTISPSTSEPKTGNCPSVPSGTVGICVNSCLDDYSCPGVQKCCSNGCGHICKDPFAESETTTPTGTTEQTGISYTNITVDATLCYCLGGQCQHTSKGCQGGNFYSDQCIGHDDVKCCVKNTSEDNQCTAQQGGCKLVSDGCFCGEFTPGLCGGPSNRQCCLVTP</sequence>
<dbReference type="FunFam" id="4.10.75.10:FF:000001">
    <property type="entry name" value="Anosmin 1"/>
    <property type="match status" value="1"/>
</dbReference>
<dbReference type="GO" id="GO:0003796">
    <property type="term" value="F:lysozyme activity"/>
    <property type="evidence" value="ECO:0007669"/>
    <property type="project" value="InterPro"/>
</dbReference>
<dbReference type="Gene3D" id="3.40.50.1820">
    <property type="entry name" value="alpha/beta hydrolase"/>
    <property type="match status" value="1"/>
</dbReference>
<dbReference type="GO" id="GO:0005576">
    <property type="term" value="C:extracellular region"/>
    <property type="evidence" value="ECO:0007669"/>
    <property type="project" value="InterPro"/>
</dbReference>
<keyword evidence="2" id="KW-0081">Bacteriolytic enzyme</keyword>
<evidence type="ECO:0000256" key="1">
    <source>
        <dbReference type="ARBA" id="ARBA00022529"/>
    </source>
</evidence>
<dbReference type="InterPro" id="IPR029058">
    <property type="entry name" value="AB_hydrolase_fold"/>
</dbReference>
<keyword evidence="4" id="KW-1185">Reference proteome</keyword>
<dbReference type="InterPro" id="IPR008197">
    <property type="entry name" value="WAP_dom"/>
</dbReference>
<dbReference type="AlphaFoldDB" id="A0A8J1UP34"/>
<dbReference type="SUPFAM" id="SSF57256">
    <property type="entry name" value="Elafin-like"/>
    <property type="match status" value="1"/>
</dbReference>
<evidence type="ECO:0000313" key="4">
    <source>
        <dbReference type="Proteomes" id="UP000749559"/>
    </source>
</evidence>
<dbReference type="SUPFAM" id="SSF53955">
    <property type="entry name" value="Lysozyme-like"/>
    <property type="match status" value="1"/>
</dbReference>
<dbReference type="Proteomes" id="UP000749559">
    <property type="component" value="Unassembled WGS sequence"/>
</dbReference>
<evidence type="ECO:0000256" key="2">
    <source>
        <dbReference type="ARBA" id="ARBA00022638"/>
    </source>
</evidence>
<dbReference type="Pfam" id="PF00095">
    <property type="entry name" value="WAP"/>
    <property type="match status" value="1"/>
</dbReference>
<dbReference type="PANTHER" id="PTHR37406:SF1">
    <property type="entry name" value="T4-TYPE LYSOZYME 1-RELATED"/>
    <property type="match status" value="1"/>
</dbReference>
<reference evidence="3" key="1">
    <citation type="submission" date="2022-03" db="EMBL/GenBank/DDBJ databases">
        <authorList>
            <person name="Martin C."/>
        </authorList>
    </citation>
    <scope>NUCLEOTIDE SEQUENCE</scope>
</reference>
<dbReference type="GO" id="GO:0031640">
    <property type="term" value="P:killing of cells of another organism"/>
    <property type="evidence" value="ECO:0007669"/>
    <property type="project" value="UniProtKB-KW"/>
</dbReference>
<dbReference type="PROSITE" id="PS51390">
    <property type="entry name" value="WAP"/>
    <property type="match status" value="1"/>
</dbReference>
<dbReference type="InterPro" id="IPR052619">
    <property type="entry name" value="Phage_lysozyme-like"/>
</dbReference>
<dbReference type="OrthoDB" id="6042169at2759"/>
<dbReference type="CDD" id="cd00199">
    <property type="entry name" value="WAP"/>
    <property type="match status" value="1"/>
</dbReference>
<organism evidence="3 4">
    <name type="scientific">Owenia fusiformis</name>
    <name type="common">Polychaete worm</name>
    <dbReference type="NCBI Taxonomy" id="6347"/>
    <lineage>
        <taxon>Eukaryota</taxon>
        <taxon>Metazoa</taxon>
        <taxon>Spiralia</taxon>
        <taxon>Lophotrochozoa</taxon>
        <taxon>Annelida</taxon>
        <taxon>Polychaeta</taxon>
        <taxon>Sedentaria</taxon>
        <taxon>Canalipalpata</taxon>
        <taxon>Sabellida</taxon>
        <taxon>Oweniida</taxon>
        <taxon>Oweniidae</taxon>
        <taxon>Owenia</taxon>
    </lineage>
</organism>
<dbReference type="PANTHER" id="PTHR37406">
    <property type="entry name" value="T4-TYPE LYSOZYME 1-RELATED"/>
    <property type="match status" value="1"/>
</dbReference>
<protein>
    <submittedName>
        <fullName evidence="3">Uncharacterized protein</fullName>
    </submittedName>
</protein>